<reference evidence="1 2" key="1">
    <citation type="journal article" date="2024" name="G3 (Bethesda)">
        <title>Genome assembly of Hibiscus sabdariffa L. provides insights into metabolisms of medicinal natural products.</title>
        <authorList>
            <person name="Kim T."/>
        </authorList>
    </citation>
    <scope>NUCLEOTIDE SEQUENCE [LARGE SCALE GENOMIC DNA]</scope>
    <source>
        <strain evidence="1">TK-2024</strain>
        <tissue evidence="1">Old leaves</tissue>
    </source>
</reference>
<evidence type="ECO:0008006" key="3">
    <source>
        <dbReference type="Google" id="ProtNLM"/>
    </source>
</evidence>
<protein>
    <recommendedName>
        <fullName evidence="3">CCHC-type domain-containing protein</fullName>
    </recommendedName>
</protein>
<evidence type="ECO:0000313" key="2">
    <source>
        <dbReference type="Proteomes" id="UP001472677"/>
    </source>
</evidence>
<gene>
    <name evidence="1" type="ORF">V6N12_031493</name>
</gene>
<name>A0ABR2CPX8_9ROSI</name>
<proteinExistence type="predicted"/>
<accession>A0ABR2CPX8</accession>
<dbReference type="Proteomes" id="UP001472677">
    <property type="component" value="Unassembled WGS sequence"/>
</dbReference>
<keyword evidence="2" id="KW-1185">Reference proteome</keyword>
<sequence>MSSNSTNKGLQHICYSCGAYGYSRDTCPKSPSTPEAVVDSSGLKSCSETSTHPSSKVENLYGPWMVVDDGNLASPNASTIDDANVDNLMDIVMEVFDVIQFIDPSSKPHRPIIKNDAYMASNSGKKSRAALGVIGNANVVPMVTVQKVNVFKHDGCVSGDHSTVVILKKGHWNSGVLRTAIPKARAVLVKGSKDNNCWGLKIRKNSDSKWANHPTTREWAHNVSSQISAIAEQPISEVGGNVVRT</sequence>
<comment type="caution">
    <text evidence="1">The sequence shown here is derived from an EMBL/GenBank/DDBJ whole genome shotgun (WGS) entry which is preliminary data.</text>
</comment>
<evidence type="ECO:0000313" key="1">
    <source>
        <dbReference type="EMBL" id="KAK8521599.1"/>
    </source>
</evidence>
<dbReference type="EMBL" id="JBBPBM010000047">
    <property type="protein sequence ID" value="KAK8521599.1"/>
    <property type="molecule type" value="Genomic_DNA"/>
</dbReference>
<organism evidence="1 2">
    <name type="scientific">Hibiscus sabdariffa</name>
    <name type="common">roselle</name>
    <dbReference type="NCBI Taxonomy" id="183260"/>
    <lineage>
        <taxon>Eukaryota</taxon>
        <taxon>Viridiplantae</taxon>
        <taxon>Streptophyta</taxon>
        <taxon>Embryophyta</taxon>
        <taxon>Tracheophyta</taxon>
        <taxon>Spermatophyta</taxon>
        <taxon>Magnoliopsida</taxon>
        <taxon>eudicotyledons</taxon>
        <taxon>Gunneridae</taxon>
        <taxon>Pentapetalae</taxon>
        <taxon>rosids</taxon>
        <taxon>malvids</taxon>
        <taxon>Malvales</taxon>
        <taxon>Malvaceae</taxon>
        <taxon>Malvoideae</taxon>
        <taxon>Hibiscus</taxon>
    </lineage>
</organism>